<name>C4JSX5_UNCRE</name>
<proteinExistence type="predicted"/>
<dbReference type="HOGENOM" id="CLU_1023765_0_0_1"/>
<accession>C4JSX5</accession>
<sequence>MAWADILHEATRRPPSPRTENVYYHTCFVYSPQNPSKRYPPIIAYLSRCAGVRIREIDLDWKKNPRIVVNDLIVNQTMSQSDFEEILRQAIHQSGEENTGSRNDNDYARQLLLHFQPTFGLQSFARTTSDIYLVTLKSGTEDDLWEPDPPSYDPPSSCSMLTSSRAREIRLSWRQHTAYIQEDTAPLPFNNSGNTPIQALSDSDVLNRDVMWTEVSMRENESWCLFNAAKLFSASSQGRRRRLFFTGLTHEPWLSNSISVSNGLQKQFLNGW</sequence>
<dbReference type="VEuPathDB" id="FungiDB:UREG_05564"/>
<keyword evidence="2" id="KW-1185">Reference proteome</keyword>
<dbReference type="EMBL" id="CH476617">
    <property type="protein sequence ID" value="EEP80722.1"/>
    <property type="molecule type" value="Genomic_DNA"/>
</dbReference>
<dbReference type="eggNOG" id="ENOG502T51W">
    <property type="taxonomic scope" value="Eukaryota"/>
</dbReference>
<dbReference type="OrthoDB" id="4201344at2759"/>
<dbReference type="KEGG" id="ure:UREG_05564"/>
<evidence type="ECO:0000313" key="2">
    <source>
        <dbReference type="Proteomes" id="UP000002058"/>
    </source>
</evidence>
<dbReference type="InParanoid" id="C4JSX5"/>
<gene>
    <name evidence="1" type="ORF">UREG_05564</name>
</gene>
<dbReference type="AlphaFoldDB" id="C4JSX5"/>
<evidence type="ECO:0000313" key="1">
    <source>
        <dbReference type="EMBL" id="EEP80722.1"/>
    </source>
</evidence>
<dbReference type="RefSeq" id="XP_002584875.1">
    <property type="nucleotide sequence ID" value="XM_002584829.1"/>
</dbReference>
<reference evidence="2" key="1">
    <citation type="journal article" date="2009" name="Genome Res.">
        <title>Comparative genomic analyses of the human fungal pathogens Coccidioides and their relatives.</title>
        <authorList>
            <person name="Sharpton T.J."/>
            <person name="Stajich J.E."/>
            <person name="Rounsley S.D."/>
            <person name="Gardner M.J."/>
            <person name="Wortman J.R."/>
            <person name="Jordar V.S."/>
            <person name="Maiti R."/>
            <person name="Kodira C.D."/>
            <person name="Neafsey D.E."/>
            <person name="Zeng Q."/>
            <person name="Hung C.-Y."/>
            <person name="McMahan C."/>
            <person name="Muszewska A."/>
            <person name="Grynberg M."/>
            <person name="Mandel M.A."/>
            <person name="Kellner E.M."/>
            <person name="Barker B.M."/>
            <person name="Galgiani J.N."/>
            <person name="Orbach M.J."/>
            <person name="Kirkland T.N."/>
            <person name="Cole G.T."/>
            <person name="Henn M.R."/>
            <person name="Birren B.W."/>
            <person name="Taylor J.W."/>
        </authorList>
    </citation>
    <scope>NUCLEOTIDE SEQUENCE [LARGE SCALE GENOMIC DNA]</scope>
    <source>
        <strain evidence="2">UAMH 1704</strain>
    </source>
</reference>
<organism evidence="1 2">
    <name type="scientific">Uncinocarpus reesii (strain UAMH 1704)</name>
    <dbReference type="NCBI Taxonomy" id="336963"/>
    <lineage>
        <taxon>Eukaryota</taxon>
        <taxon>Fungi</taxon>
        <taxon>Dikarya</taxon>
        <taxon>Ascomycota</taxon>
        <taxon>Pezizomycotina</taxon>
        <taxon>Eurotiomycetes</taxon>
        <taxon>Eurotiomycetidae</taxon>
        <taxon>Onygenales</taxon>
        <taxon>Onygenaceae</taxon>
        <taxon>Uncinocarpus</taxon>
    </lineage>
</organism>
<dbReference type="Proteomes" id="UP000002058">
    <property type="component" value="Unassembled WGS sequence"/>
</dbReference>
<protein>
    <submittedName>
        <fullName evidence="1">Uncharacterized protein</fullName>
    </submittedName>
</protein>
<dbReference type="GeneID" id="8441070"/>